<dbReference type="PANTHER" id="PTHR33731">
    <property type="entry name" value="PROTEIN, PUTATIVE-RELATED"/>
    <property type="match status" value="1"/>
</dbReference>
<organism evidence="3 4">
    <name type="scientific">Gossypium anomalum</name>
    <dbReference type="NCBI Taxonomy" id="47600"/>
    <lineage>
        <taxon>Eukaryota</taxon>
        <taxon>Viridiplantae</taxon>
        <taxon>Streptophyta</taxon>
        <taxon>Embryophyta</taxon>
        <taxon>Tracheophyta</taxon>
        <taxon>Spermatophyta</taxon>
        <taxon>Magnoliopsida</taxon>
        <taxon>eudicotyledons</taxon>
        <taxon>Gunneridae</taxon>
        <taxon>Pentapetalae</taxon>
        <taxon>rosids</taxon>
        <taxon>malvids</taxon>
        <taxon>Malvales</taxon>
        <taxon>Malvaceae</taxon>
        <taxon>Malvoideae</taxon>
        <taxon>Gossypium</taxon>
    </lineage>
</organism>
<proteinExistence type="predicted"/>
<keyword evidence="2" id="KW-0732">Signal</keyword>
<evidence type="ECO:0000313" key="4">
    <source>
        <dbReference type="Proteomes" id="UP000701853"/>
    </source>
</evidence>
<evidence type="ECO:0008006" key="5">
    <source>
        <dbReference type="Google" id="ProtNLM"/>
    </source>
</evidence>
<dbReference type="Pfam" id="PF10950">
    <property type="entry name" value="Organ_specific"/>
    <property type="match status" value="1"/>
</dbReference>
<dbReference type="InterPro" id="IPR024489">
    <property type="entry name" value="Organ_specific_prot"/>
</dbReference>
<sequence length="146" mass="16077">MKSFLPLFAFMSLLLFAGTTAAARKDGGEYWRAVMKDQPMPEALEELVRIKAASAGSDEKTKCHTPAGIELKEEKIIVEDFEPRPNVSAYGDDANLKGEKSSSFAEDFEPRPNVSAYGDNDAGLKGEKKSFTSEFEPEPTATFHHN</sequence>
<evidence type="ECO:0000313" key="3">
    <source>
        <dbReference type="EMBL" id="KAG8500323.1"/>
    </source>
</evidence>
<feature type="compositionally biased region" description="Basic and acidic residues" evidence="1">
    <location>
        <begin position="122"/>
        <end position="131"/>
    </location>
</feature>
<reference evidence="3 4" key="1">
    <citation type="journal article" date="2021" name="bioRxiv">
        <title>The Gossypium anomalum genome as a resource for cotton improvement and evolutionary analysis of hybrid incompatibility.</title>
        <authorList>
            <person name="Grover C.E."/>
            <person name="Yuan D."/>
            <person name="Arick M.A."/>
            <person name="Miller E.R."/>
            <person name="Hu G."/>
            <person name="Peterson D.G."/>
            <person name="Wendel J.F."/>
            <person name="Udall J.A."/>
        </authorList>
    </citation>
    <scope>NUCLEOTIDE SEQUENCE [LARGE SCALE GENOMIC DNA]</scope>
    <source>
        <strain evidence="3">JFW-Udall</strain>
        <tissue evidence="3">Leaf</tissue>
    </source>
</reference>
<evidence type="ECO:0000256" key="2">
    <source>
        <dbReference type="SAM" id="SignalP"/>
    </source>
</evidence>
<dbReference type="OrthoDB" id="1734141at2759"/>
<dbReference type="PANTHER" id="PTHR33731:SF2">
    <property type="entry name" value="ORGAN-SPECIFIC PROTEIN S2-LIKE"/>
    <property type="match status" value="1"/>
</dbReference>
<feature type="chain" id="PRO_5035212298" description="Organ-specific protein S2" evidence="2">
    <location>
        <begin position="23"/>
        <end position="146"/>
    </location>
</feature>
<dbReference type="AlphaFoldDB" id="A0A8J5ZED9"/>
<comment type="caution">
    <text evidence="3">The sequence shown here is derived from an EMBL/GenBank/DDBJ whole genome shotgun (WGS) entry which is preliminary data.</text>
</comment>
<keyword evidence="4" id="KW-1185">Reference proteome</keyword>
<feature type="region of interest" description="Disordered" evidence="1">
    <location>
        <begin position="83"/>
        <end position="146"/>
    </location>
</feature>
<protein>
    <recommendedName>
        <fullName evidence="5">Organ-specific protein S2</fullName>
    </recommendedName>
</protein>
<evidence type="ECO:0000256" key="1">
    <source>
        <dbReference type="SAM" id="MobiDB-lite"/>
    </source>
</evidence>
<gene>
    <name evidence="3" type="ORF">CXB51_004199</name>
</gene>
<dbReference type="EMBL" id="JAHUZN010000002">
    <property type="protein sequence ID" value="KAG8500323.1"/>
    <property type="molecule type" value="Genomic_DNA"/>
</dbReference>
<accession>A0A8J5ZED9</accession>
<dbReference type="Proteomes" id="UP000701853">
    <property type="component" value="Chromosome 2"/>
</dbReference>
<name>A0A8J5ZED9_9ROSI</name>
<feature type="signal peptide" evidence="2">
    <location>
        <begin position="1"/>
        <end position="22"/>
    </location>
</feature>